<gene>
    <name evidence="2" type="ORF">RRG08_060167</name>
</gene>
<evidence type="ECO:0000256" key="1">
    <source>
        <dbReference type="SAM" id="MobiDB-lite"/>
    </source>
</evidence>
<protein>
    <submittedName>
        <fullName evidence="2">Uncharacterized protein</fullName>
    </submittedName>
</protein>
<accession>A0AAE1A0G0</accession>
<reference evidence="2" key="1">
    <citation type="journal article" date="2023" name="G3 (Bethesda)">
        <title>A reference genome for the long-term kleptoplast-retaining sea slug Elysia crispata morphotype clarki.</title>
        <authorList>
            <person name="Eastman K.E."/>
            <person name="Pendleton A.L."/>
            <person name="Shaikh M.A."/>
            <person name="Suttiyut T."/>
            <person name="Ogas R."/>
            <person name="Tomko P."/>
            <person name="Gavelis G."/>
            <person name="Widhalm J.R."/>
            <person name="Wisecaver J.H."/>
        </authorList>
    </citation>
    <scope>NUCLEOTIDE SEQUENCE</scope>
    <source>
        <strain evidence="2">ECLA1</strain>
    </source>
</reference>
<proteinExistence type="predicted"/>
<comment type="caution">
    <text evidence="2">The sequence shown here is derived from an EMBL/GenBank/DDBJ whole genome shotgun (WGS) entry which is preliminary data.</text>
</comment>
<feature type="region of interest" description="Disordered" evidence="1">
    <location>
        <begin position="71"/>
        <end position="97"/>
    </location>
</feature>
<sequence>MIKKPQTCNHLLGLALTFFAPFSTYLIFSSIRSAKFPEDLLRASPISASQCCTASHVLMTQVAAAPAQASYFSRPRSEQTQDSIGSPGDGGIGLSLP</sequence>
<evidence type="ECO:0000313" key="3">
    <source>
        <dbReference type="Proteomes" id="UP001283361"/>
    </source>
</evidence>
<feature type="compositionally biased region" description="Gly residues" evidence="1">
    <location>
        <begin position="87"/>
        <end position="97"/>
    </location>
</feature>
<dbReference type="AlphaFoldDB" id="A0AAE1A0G0"/>
<keyword evidence="3" id="KW-1185">Reference proteome</keyword>
<dbReference type="EMBL" id="JAWDGP010002984">
    <property type="protein sequence ID" value="KAK3778241.1"/>
    <property type="molecule type" value="Genomic_DNA"/>
</dbReference>
<name>A0AAE1A0G0_9GAST</name>
<dbReference type="Proteomes" id="UP001283361">
    <property type="component" value="Unassembled WGS sequence"/>
</dbReference>
<organism evidence="2 3">
    <name type="scientific">Elysia crispata</name>
    <name type="common">lettuce slug</name>
    <dbReference type="NCBI Taxonomy" id="231223"/>
    <lineage>
        <taxon>Eukaryota</taxon>
        <taxon>Metazoa</taxon>
        <taxon>Spiralia</taxon>
        <taxon>Lophotrochozoa</taxon>
        <taxon>Mollusca</taxon>
        <taxon>Gastropoda</taxon>
        <taxon>Heterobranchia</taxon>
        <taxon>Euthyneura</taxon>
        <taxon>Panpulmonata</taxon>
        <taxon>Sacoglossa</taxon>
        <taxon>Placobranchoidea</taxon>
        <taxon>Plakobranchidae</taxon>
        <taxon>Elysia</taxon>
    </lineage>
</organism>
<evidence type="ECO:0000313" key="2">
    <source>
        <dbReference type="EMBL" id="KAK3778241.1"/>
    </source>
</evidence>